<dbReference type="AlphaFoldDB" id="J3PAM4"/>
<dbReference type="Proteomes" id="UP000006039">
    <property type="component" value="Unassembled WGS sequence"/>
</dbReference>
<dbReference type="RefSeq" id="XP_009226687.1">
    <property type="nucleotide sequence ID" value="XM_009228423.1"/>
</dbReference>
<sequence length="119" mass="12855">MQDIRLYIGAATTFTTWGILPLVNSTSIEIVTAMEAELPDGSGGRMVAWRSDDGADGVLHRAEHPTILADLGDGTTMSISYEPYYAGLATGAIAALKPMLQRLFEQQNLDLKAYVEGLH</sequence>
<dbReference type="EnsemblFungi" id="EJT71290">
    <property type="protein sequence ID" value="EJT71290"/>
    <property type="gene ID" value="GGTG_10549"/>
</dbReference>
<dbReference type="GeneID" id="20351007"/>
<gene>
    <name evidence="2" type="primary">20351007</name>
    <name evidence="1" type="ORF">GGTG_10549</name>
</gene>
<reference evidence="1" key="2">
    <citation type="submission" date="2010-07" db="EMBL/GenBank/DDBJ databases">
        <authorList>
            <consortium name="The Broad Institute Genome Sequencing Platform"/>
            <consortium name="Broad Institute Genome Sequencing Center for Infectious Disease"/>
            <person name="Ma L.-J."/>
            <person name="Dead R."/>
            <person name="Young S."/>
            <person name="Zeng Q."/>
            <person name="Koehrsen M."/>
            <person name="Alvarado L."/>
            <person name="Berlin A."/>
            <person name="Chapman S.B."/>
            <person name="Chen Z."/>
            <person name="Freedman E."/>
            <person name="Gellesch M."/>
            <person name="Goldberg J."/>
            <person name="Griggs A."/>
            <person name="Gujja S."/>
            <person name="Heilman E.R."/>
            <person name="Heiman D."/>
            <person name="Hepburn T."/>
            <person name="Howarth C."/>
            <person name="Jen D."/>
            <person name="Larson L."/>
            <person name="Mehta T."/>
            <person name="Neiman D."/>
            <person name="Pearson M."/>
            <person name="Roberts A."/>
            <person name="Saif S."/>
            <person name="Shea T."/>
            <person name="Shenoy N."/>
            <person name="Sisk P."/>
            <person name="Stolte C."/>
            <person name="Sykes S."/>
            <person name="Walk T."/>
            <person name="White J."/>
            <person name="Yandava C."/>
            <person name="Haas B."/>
            <person name="Nusbaum C."/>
            <person name="Birren B."/>
        </authorList>
    </citation>
    <scope>NUCLEOTIDE SEQUENCE</scope>
    <source>
        <strain evidence="1">R3-111a-1</strain>
    </source>
</reference>
<name>J3PAM4_GAET3</name>
<reference evidence="1" key="3">
    <citation type="submission" date="2010-09" db="EMBL/GenBank/DDBJ databases">
        <title>Annotation of Gaeumannomyces graminis var. tritici R3-111a-1.</title>
        <authorList>
            <consortium name="The Broad Institute Genome Sequencing Platform"/>
            <person name="Ma L.-J."/>
            <person name="Dead R."/>
            <person name="Young S.K."/>
            <person name="Zeng Q."/>
            <person name="Gargeya S."/>
            <person name="Fitzgerald M."/>
            <person name="Haas B."/>
            <person name="Abouelleil A."/>
            <person name="Alvarado L."/>
            <person name="Arachchi H.M."/>
            <person name="Berlin A."/>
            <person name="Brown A."/>
            <person name="Chapman S.B."/>
            <person name="Chen Z."/>
            <person name="Dunbar C."/>
            <person name="Freedman E."/>
            <person name="Gearin G."/>
            <person name="Gellesch M."/>
            <person name="Goldberg J."/>
            <person name="Griggs A."/>
            <person name="Gujja S."/>
            <person name="Heiman D."/>
            <person name="Howarth C."/>
            <person name="Larson L."/>
            <person name="Lui A."/>
            <person name="MacDonald P.J.P."/>
            <person name="Mehta T."/>
            <person name="Montmayeur A."/>
            <person name="Murphy C."/>
            <person name="Neiman D."/>
            <person name="Pearson M."/>
            <person name="Priest M."/>
            <person name="Roberts A."/>
            <person name="Saif S."/>
            <person name="Shea T."/>
            <person name="Shenoy N."/>
            <person name="Sisk P."/>
            <person name="Stolte C."/>
            <person name="Sykes S."/>
            <person name="Yandava C."/>
            <person name="Wortman J."/>
            <person name="Nusbaum C."/>
            <person name="Birren B."/>
        </authorList>
    </citation>
    <scope>NUCLEOTIDE SEQUENCE</scope>
    <source>
        <strain evidence="1">R3-111a-1</strain>
    </source>
</reference>
<dbReference type="SUPFAM" id="SSF55961">
    <property type="entry name" value="Bet v1-like"/>
    <property type="match status" value="1"/>
</dbReference>
<accession>J3PAM4</accession>
<dbReference type="HOGENOM" id="CLU_2061637_0_0_1"/>
<evidence type="ECO:0000313" key="3">
    <source>
        <dbReference type="Proteomes" id="UP000006039"/>
    </source>
</evidence>
<reference evidence="3" key="1">
    <citation type="submission" date="2010-07" db="EMBL/GenBank/DDBJ databases">
        <title>The genome sequence of Gaeumannomyces graminis var. tritici strain R3-111a-1.</title>
        <authorList>
            <consortium name="The Broad Institute Genome Sequencing Platform"/>
            <person name="Ma L.-J."/>
            <person name="Dead R."/>
            <person name="Young S."/>
            <person name="Zeng Q."/>
            <person name="Koehrsen M."/>
            <person name="Alvarado L."/>
            <person name="Berlin A."/>
            <person name="Chapman S.B."/>
            <person name="Chen Z."/>
            <person name="Freedman E."/>
            <person name="Gellesch M."/>
            <person name="Goldberg J."/>
            <person name="Griggs A."/>
            <person name="Gujja S."/>
            <person name="Heilman E.R."/>
            <person name="Heiman D."/>
            <person name="Hepburn T."/>
            <person name="Howarth C."/>
            <person name="Jen D."/>
            <person name="Larson L."/>
            <person name="Mehta T."/>
            <person name="Neiman D."/>
            <person name="Pearson M."/>
            <person name="Roberts A."/>
            <person name="Saif S."/>
            <person name="Shea T."/>
            <person name="Shenoy N."/>
            <person name="Sisk P."/>
            <person name="Stolte C."/>
            <person name="Sykes S."/>
            <person name="Walk T."/>
            <person name="White J."/>
            <person name="Yandava C."/>
            <person name="Haas B."/>
            <person name="Nusbaum C."/>
            <person name="Birren B."/>
        </authorList>
    </citation>
    <scope>NUCLEOTIDE SEQUENCE [LARGE SCALE GENOMIC DNA]</scope>
    <source>
        <strain evidence="3">R3-111a-1</strain>
    </source>
</reference>
<proteinExistence type="predicted"/>
<evidence type="ECO:0008006" key="4">
    <source>
        <dbReference type="Google" id="ProtNLM"/>
    </source>
</evidence>
<dbReference type="OrthoDB" id="509124at2759"/>
<dbReference type="VEuPathDB" id="FungiDB:GGTG_10549"/>
<keyword evidence="3" id="KW-1185">Reference proteome</keyword>
<evidence type="ECO:0000313" key="1">
    <source>
        <dbReference type="EMBL" id="EJT71290.1"/>
    </source>
</evidence>
<dbReference type="EMBL" id="GL385400">
    <property type="protein sequence ID" value="EJT71290.1"/>
    <property type="molecule type" value="Genomic_DNA"/>
</dbReference>
<evidence type="ECO:0000313" key="2">
    <source>
        <dbReference type="EnsemblFungi" id="EJT71290"/>
    </source>
</evidence>
<reference evidence="2" key="5">
    <citation type="submission" date="2018-04" db="UniProtKB">
        <authorList>
            <consortium name="EnsemblFungi"/>
        </authorList>
    </citation>
    <scope>IDENTIFICATION</scope>
    <source>
        <strain evidence="2">R3-111a-1</strain>
    </source>
</reference>
<protein>
    <recommendedName>
        <fullName evidence="4">SRPBCC family protein</fullName>
    </recommendedName>
</protein>
<dbReference type="eggNOG" id="ENOG502SA1B">
    <property type="taxonomic scope" value="Eukaryota"/>
</dbReference>
<organism evidence="1">
    <name type="scientific">Gaeumannomyces tritici (strain R3-111a-1)</name>
    <name type="common">Wheat and barley take-all root rot fungus</name>
    <name type="synonym">Gaeumannomyces graminis var. tritici</name>
    <dbReference type="NCBI Taxonomy" id="644352"/>
    <lineage>
        <taxon>Eukaryota</taxon>
        <taxon>Fungi</taxon>
        <taxon>Dikarya</taxon>
        <taxon>Ascomycota</taxon>
        <taxon>Pezizomycotina</taxon>
        <taxon>Sordariomycetes</taxon>
        <taxon>Sordariomycetidae</taxon>
        <taxon>Magnaporthales</taxon>
        <taxon>Magnaporthaceae</taxon>
        <taxon>Gaeumannomyces</taxon>
    </lineage>
</organism>
<reference evidence="2" key="4">
    <citation type="journal article" date="2015" name="G3 (Bethesda)">
        <title>Genome sequences of three phytopathogenic species of the Magnaporthaceae family of fungi.</title>
        <authorList>
            <person name="Okagaki L.H."/>
            <person name="Nunes C.C."/>
            <person name="Sailsbery J."/>
            <person name="Clay B."/>
            <person name="Brown D."/>
            <person name="John T."/>
            <person name="Oh Y."/>
            <person name="Young N."/>
            <person name="Fitzgerald M."/>
            <person name="Haas B.J."/>
            <person name="Zeng Q."/>
            <person name="Young S."/>
            <person name="Adiconis X."/>
            <person name="Fan L."/>
            <person name="Levin J.Z."/>
            <person name="Mitchell T.K."/>
            <person name="Okubara P.A."/>
            <person name="Farman M.L."/>
            <person name="Kohn L.M."/>
            <person name="Birren B."/>
            <person name="Ma L.-J."/>
            <person name="Dean R.A."/>
        </authorList>
    </citation>
    <scope>NUCLEOTIDE SEQUENCE</scope>
    <source>
        <strain evidence="2">R3-111a-1</strain>
    </source>
</reference>